<evidence type="ECO:0000313" key="1">
    <source>
        <dbReference type="EMBL" id="KAK2967034.1"/>
    </source>
</evidence>
<evidence type="ECO:0000313" key="2">
    <source>
        <dbReference type="Proteomes" id="UP001187471"/>
    </source>
</evidence>
<proteinExistence type="predicted"/>
<dbReference type="PANTHER" id="PTHR35317">
    <property type="entry name" value="OS04G0629600 PROTEIN"/>
    <property type="match status" value="1"/>
</dbReference>
<dbReference type="PANTHER" id="PTHR35317:SF28">
    <property type="entry name" value="ZINC FINGER, CCHC-TYPE, RIBONUCLEASE H-LIKE DOMAIN, GAG-PRE-INTEGRASE DOMAIN PROTEIN-RELATED"/>
    <property type="match status" value="1"/>
</dbReference>
<dbReference type="Pfam" id="PF14223">
    <property type="entry name" value="Retrotran_gag_2"/>
    <property type="match status" value="1"/>
</dbReference>
<gene>
    <name evidence="1" type="ORF">RJ640_003390</name>
</gene>
<keyword evidence="2" id="KW-1185">Reference proteome</keyword>
<protein>
    <submittedName>
        <fullName evidence="1">Uncharacterized protein</fullName>
    </submittedName>
</protein>
<name>A0AA88U0S1_9ASTE</name>
<organism evidence="1 2">
    <name type="scientific">Escallonia rubra</name>
    <dbReference type="NCBI Taxonomy" id="112253"/>
    <lineage>
        <taxon>Eukaryota</taxon>
        <taxon>Viridiplantae</taxon>
        <taxon>Streptophyta</taxon>
        <taxon>Embryophyta</taxon>
        <taxon>Tracheophyta</taxon>
        <taxon>Spermatophyta</taxon>
        <taxon>Magnoliopsida</taxon>
        <taxon>eudicotyledons</taxon>
        <taxon>Gunneridae</taxon>
        <taxon>Pentapetalae</taxon>
        <taxon>asterids</taxon>
        <taxon>campanulids</taxon>
        <taxon>Escalloniales</taxon>
        <taxon>Escalloniaceae</taxon>
        <taxon>Escallonia</taxon>
    </lineage>
</organism>
<reference evidence="1" key="1">
    <citation type="submission" date="2022-12" db="EMBL/GenBank/DDBJ databases">
        <title>Draft genome assemblies for two species of Escallonia (Escalloniales).</title>
        <authorList>
            <person name="Chanderbali A."/>
            <person name="Dervinis C."/>
            <person name="Anghel I."/>
            <person name="Soltis D."/>
            <person name="Soltis P."/>
            <person name="Zapata F."/>
        </authorList>
    </citation>
    <scope>NUCLEOTIDE SEQUENCE</scope>
    <source>
        <strain evidence="1">UCBG92.1500</strain>
        <tissue evidence="1">Leaf</tissue>
    </source>
</reference>
<sequence length="380" mass="43722">MGYNTRQGKQQQLDEHVSLMEAHFADPFGAIDDQLMGLKETVSEISGLRWKVPFVEVFQRAIINDKFSEIDDKFDEFVSKLTLSNNGTINYTFKQAWNLGDNPYFSVILKVLWPQNFDNQILLLKHCVKDLLGAYDVWEPVANEVEEGDVAAMKKDQKALTLIYQSLDDKMFEKVANATTSKQAWDTLQALFKGVEKVKKVRLQTLRGEFESLHMKESESVSDYISRVLTTVNQMKRYGDDLKDDQAIKVQVSESLVPKPIRIFDASFQTPRDITLNVQQSPKVILPPKDSSSSTNRFFFPQIYLFHIYHDLSHVLFLDLFGTCHAFPLFLSWKALLAKLAPPILALALAVLHGLRRIRLALQWSWCPNPWTLQWQLLHN</sequence>
<accession>A0AA88U0S1</accession>
<dbReference type="Proteomes" id="UP001187471">
    <property type="component" value="Unassembled WGS sequence"/>
</dbReference>
<comment type="caution">
    <text evidence="1">The sequence shown here is derived from an EMBL/GenBank/DDBJ whole genome shotgun (WGS) entry which is preliminary data.</text>
</comment>
<dbReference type="AlphaFoldDB" id="A0AA88U0S1"/>
<dbReference type="EMBL" id="JAVXUO010003064">
    <property type="protein sequence ID" value="KAK2967034.1"/>
    <property type="molecule type" value="Genomic_DNA"/>
</dbReference>